<keyword evidence="2" id="KW-1185">Reference proteome</keyword>
<accession>A0ACC1PLX7</accession>
<evidence type="ECO:0000313" key="1">
    <source>
        <dbReference type="EMBL" id="KAJ2993646.1"/>
    </source>
</evidence>
<dbReference type="Proteomes" id="UP001143856">
    <property type="component" value="Unassembled WGS sequence"/>
</dbReference>
<organism evidence="1 2">
    <name type="scientific">Xylaria curta</name>
    <dbReference type="NCBI Taxonomy" id="42375"/>
    <lineage>
        <taxon>Eukaryota</taxon>
        <taxon>Fungi</taxon>
        <taxon>Dikarya</taxon>
        <taxon>Ascomycota</taxon>
        <taxon>Pezizomycotina</taxon>
        <taxon>Sordariomycetes</taxon>
        <taxon>Xylariomycetidae</taxon>
        <taxon>Xylariales</taxon>
        <taxon>Xylariaceae</taxon>
        <taxon>Xylaria</taxon>
    </lineage>
</organism>
<comment type="caution">
    <text evidence="1">The sequence shown here is derived from an EMBL/GenBank/DDBJ whole genome shotgun (WGS) entry which is preliminary data.</text>
</comment>
<name>A0ACC1PLX7_9PEZI</name>
<dbReference type="EMBL" id="JAPDGR010000206">
    <property type="protein sequence ID" value="KAJ2993646.1"/>
    <property type="molecule type" value="Genomic_DNA"/>
</dbReference>
<protein>
    <submittedName>
        <fullName evidence="1">Uncharacterized protein</fullName>
    </submittedName>
</protein>
<proteinExistence type="predicted"/>
<reference evidence="1" key="1">
    <citation type="submission" date="2022-10" db="EMBL/GenBank/DDBJ databases">
        <title>Genome Sequence of Xylaria curta.</title>
        <authorList>
            <person name="Buettner E."/>
        </authorList>
    </citation>
    <scope>NUCLEOTIDE SEQUENCE</scope>
    <source>
        <strain evidence="1">Babe10</strain>
    </source>
</reference>
<evidence type="ECO:0000313" key="2">
    <source>
        <dbReference type="Proteomes" id="UP001143856"/>
    </source>
</evidence>
<sequence length="1198" mass="136906">MFHYHYEEMKMRLADLEAAAISKTVLESYAANNESTDGGSSKPAEDVRVGNIPSVPPENALDHIRIYIQFVEEKILPLCLQYQPRPTRCMIMYEDISFLFNHGELVFYQVAPPTGRALHRSAAQQVWRMHQSFRIPSRANRPATIGWEIYSLDFDGEDIVCIWRQVNFEFFAGEKDVTQMECFPLRFHTNHKSILKEQKETGLMFKEAISGNLQHLYHSGWTFVTGTLAEALEDDKGSIIKYSEYIESDVVLDYKETMRTFPQWQPYTGKSKQYHQGSSSYGSTEIPLLLYNDDPTEAPIRCRHKMISEENFSWGMRGRRYVSKDTFIHEHPNLTEYTWTDDDLALLPKRIFGYVLRERRFSRLDATCIQWNAKQNKITLDNIEMNDGHRRIIRSAVLSHFKAQQLEKSLNISTFNLDAIRGKGKGLTILLHGAPGVGKTATAEAMAIECNKPLFPITCGDLGTEPEVVDRTLRDIFRYAHLWECILLLDEADVFLTQRERSSLHRNTLVGVFLRVLEYYRGVLFLTTNRVGALDEAFRSRVHVSLWYPYLTVERTIKVLRRSLDRLPQPPAADGKPVYGLIKVMYSEIEDFVKEEYMRYSRAVGQERGPWNGRQIRNAVQIAACLALYQKETEIPKDDCPAVLTASHFQSVAETTSGFESFLKKTRIGDDSYWAQQRNDRADDWRDASDHGDDEYHFEDENTMPARKPSREMGGRLLDRDSRATEHMALPAGRRGLPQRGDVPTARRAPTHQSSARPSRHAVARPYSHDDDRSDARVDCCQAVGSPRPAAPLEHSKEGENRQGRMDRFSHSLAQLNAMGASHADADMQVEKQGEGVGVQSQAQSQSQGPTASTAGRWAALRGFISSTMEQNPAFVGKLCQSPMGWESYKYEGGVAKAAWLRRLARLLIFHFLFVGLSLPWNFVLHHRDLLARPRPRAPAHTYSTQVLMPFREKFARRLNESLSPSPSPTQPYLSYHDILLTYEDVKSLRGDWLTDNNIAFWEEFLEREVLSKYPQAHIVLLRPSMTFLLMKNKDTDSVRTALPDFRHITHIFLPINDNRNVNQAEGGSHWSLLLVSIIDGVAFHYDSLDGANNNEAWEASKRLSNVLRKPLRFHHLVECPQQENGSDCGVFVCIIMRHLLVKRLLAVNAGEKISMSMAHKAIDSTGGRKEMLKIIESLRKEGERRRLTPSNTPPRID</sequence>
<gene>
    <name evidence="1" type="ORF">NUW58_g1775</name>
</gene>